<dbReference type="Gramene" id="MELO3C021079.2.1">
    <property type="protein sequence ID" value="MELO3C021079.2.1"/>
    <property type="gene ID" value="MELO3C021079.2"/>
</dbReference>
<evidence type="ECO:0000313" key="2">
    <source>
        <dbReference type="EnsemblPlants" id="MELO3C021079.2.1"/>
    </source>
</evidence>
<keyword evidence="1" id="KW-1133">Transmembrane helix</keyword>
<name>A0A9I9DP77_CUCME</name>
<proteinExistence type="predicted"/>
<dbReference type="AlphaFoldDB" id="A0A9I9DP77"/>
<accession>A0A9I9DP77</accession>
<dbReference type="EnsemblPlants" id="MELO3C021079.2.1">
    <property type="protein sequence ID" value="MELO3C021079.2.1"/>
    <property type="gene ID" value="MELO3C021079.2"/>
</dbReference>
<feature type="transmembrane region" description="Helical" evidence="1">
    <location>
        <begin position="77"/>
        <end position="100"/>
    </location>
</feature>
<evidence type="ECO:0000256" key="1">
    <source>
        <dbReference type="SAM" id="Phobius"/>
    </source>
</evidence>
<keyword evidence="1" id="KW-0812">Transmembrane</keyword>
<protein>
    <submittedName>
        <fullName evidence="2">Uncharacterized protein</fullName>
    </submittedName>
</protein>
<keyword evidence="1" id="KW-0472">Membrane</keyword>
<reference evidence="2" key="1">
    <citation type="submission" date="2023-03" db="UniProtKB">
        <authorList>
            <consortium name="EnsemblPlants"/>
        </authorList>
    </citation>
    <scope>IDENTIFICATION</scope>
</reference>
<sequence length="108" mass="12719">LSFSQKFNQTNSLFSPKPQPLSFLLFKPTPLCHQFTTFSQLSTQRTLPKMPPITYTIPKTWFYCTSRCTFFTRHPPFFLAHSPTFFFFFCFSLQFSQLGFDSVKSLFL</sequence>
<organism evidence="2">
    <name type="scientific">Cucumis melo</name>
    <name type="common">Muskmelon</name>
    <dbReference type="NCBI Taxonomy" id="3656"/>
    <lineage>
        <taxon>Eukaryota</taxon>
        <taxon>Viridiplantae</taxon>
        <taxon>Streptophyta</taxon>
        <taxon>Embryophyta</taxon>
        <taxon>Tracheophyta</taxon>
        <taxon>Spermatophyta</taxon>
        <taxon>Magnoliopsida</taxon>
        <taxon>eudicotyledons</taxon>
        <taxon>Gunneridae</taxon>
        <taxon>Pentapetalae</taxon>
        <taxon>rosids</taxon>
        <taxon>fabids</taxon>
        <taxon>Cucurbitales</taxon>
        <taxon>Cucurbitaceae</taxon>
        <taxon>Benincaseae</taxon>
        <taxon>Cucumis</taxon>
    </lineage>
</organism>